<protein>
    <recommendedName>
        <fullName evidence="11">Nodulin-like domain-containing protein</fullName>
    </recommendedName>
</protein>
<dbReference type="SUPFAM" id="SSF103473">
    <property type="entry name" value="MFS general substrate transporter"/>
    <property type="match status" value="1"/>
</dbReference>
<comment type="caution">
    <text evidence="9">The sequence shown here is derived from an EMBL/GenBank/DDBJ whole genome shotgun (WGS) entry which is preliminary data.</text>
</comment>
<evidence type="ECO:0000259" key="7">
    <source>
        <dbReference type="Pfam" id="PF06813"/>
    </source>
</evidence>
<feature type="transmembrane region" description="Helical" evidence="6">
    <location>
        <begin position="431"/>
        <end position="451"/>
    </location>
</feature>
<dbReference type="PANTHER" id="PTHR21576:SF130">
    <property type="entry name" value="NITRATE AND CHLORIDE TRANSPORTER"/>
    <property type="match status" value="1"/>
</dbReference>
<comment type="similarity">
    <text evidence="5">Belongs to the major facilitator superfamily. Phosphate:H(+) symporter (TC 2.A.1.9) family.</text>
</comment>
<dbReference type="InterPro" id="IPR036259">
    <property type="entry name" value="MFS_trans_sf"/>
</dbReference>
<feature type="domain" description="NFD4 C-terminal" evidence="8">
    <location>
        <begin position="330"/>
        <end position="545"/>
    </location>
</feature>
<keyword evidence="2 6" id="KW-0812">Transmembrane</keyword>
<evidence type="ECO:0008006" key="11">
    <source>
        <dbReference type="Google" id="ProtNLM"/>
    </source>
</evidence>
<feature type="transmembrane region" description="Helical" evidence="6">
    <location>
        <begin position="404"/>
        <end position="425"/>
    </location>
</feature>
<evidence type="ECO:0000313" key="10">
    <source>
        <dbReference type="Proteomes" id="UP001152561"/>
    </source>
</evidence>
<evidence type="ECO:0000256" key="5">
    <source>
        <dbReference type="ARBA" id="ARBA00044504"/>
    </source>
</evidence>
<dbReference type="Proteomes" id="UP001152561">
    <property type="component" value="Unassembled WGS sequence"/>
</dbReference>
<proteinExistence type="inferred from homology"/>
<feature type="transmembrane region" description="Helical" evidence="6">
    <location>
        <begin position="89"/>
        <end position="108"/>
    </location>
</feature>
<evidence type="ECO:0000256" key="2">
    <source>
        <dbReference type="ARBA" id="ARBA00022692"/>
    </source>
</evidence>
<reference evidence="10" key="1">
    <citation type="journal article" date="2023" name="Proc. Natl. Acad. Sci. U.S.A.">
        <title>Genomic and structural basis for evolution of tropane alkaloid biosynthesis.</title>
        <authorList>
            <person name="Wanga Y.-J."/>
            <person name="Taina T."/>
            <person name="Yua J.-Y."/>
            <person name="Lia J."/>
            <person name="Xua B."/>
            <person name="Chenc J."/>
            <person name="D'Auriad J.C."/>
            <person name="Huanga J.-P."/>
            <person name="Huanga S.-X."/>
        </authorList>
    </citation>
    <scope>NUCLEOTIDE SEQUENCE [LARGE SCALE GENOMIC DNA]</scope>
    <source>
        <strain evidence="10">cv. KIB-2019</strain>
    </source>
</reference>
<feature type="transmembrane region" description="Helical" evidence="6">
    <location>
        <begin position="253"/>
        <end position="271"/>
    </location>
</feature>
<dbReference type="CDD" id="cd17354">
    <property type="entry name" value="MFS_Mch1p_like"/>
    <property type="match status" value="1"/>
</dbReference>
<gene>
    <name evidence="9" type="ORF">K7X08_037022</name>
</gene>
<dbReference type="AlphaFoldDB" id="A0A9Q1QYM9"/>
<dbReference type="EMBL" id="JAJAGQ010000022">
    <property type="protein sequence ID" value="KAJ8530187.1"/>
    <property type="molecule type" value="Genomic_DNA"/>
</dbReference>
<feature type="transmembrane region" description="Helical" evidence="6">
    <location>
        <begin position="520"/>
        <end position="539"/>
    </location>
</feature>
<feature type="transmembrane region" description="Helical" evidence="6">
    <location>
        <begin position="25"/>
        <end position="44"/>
    </location>
</feature>
<comment type="subcellular location">
    <subcellularLocation>
        <location evidence="1">Membrane</location>
        <topology evidence="1">Multi-pass membrane protein</topology>
    </subcellularLocation>
</comment>
<keyword evidence="4 6" id="KW-0472">Membrane</keyword>
<evidence type="ECO:0000313" key="9">
    <source>
        <dbReference type="EMBL" id="KAJ8530187.1"/>
    </source>
</evidence>
<dbReference type="OrthoDB" id="410267at2759"/>
<accession>A0A9Q1QYM9</accession>
<feature type="transmembrane region" description="Helical" evidence="6">
    <location>
        <begin position="329"/>
        <end position="353"/>
    </location>
</feature>
<feature type="transmembrane region" description="Helical" evidence="6">
    <location>
        <begin position="223"/>
        <end position="241"/>
    </location>
</feature>
<feature type="transmembrane region" description="Helical" evidence="6">
    <location>
        <begin position="185"/>
        <end position="202"/>
    </location>
</feature>
<keyword evidence="10" id="KW-1185">Reference proteome</keyword>
<dbReference type="GO" id="GO:0016020">
    <property type="term" value="C:membrane"/>
    <property type="evidence" value="ECO:0007669"/>
    <property type="project" value="UniProtKB-SubCell"/>
</dbReference>
<evidence type="ECO:0000256" key="4">
    <source>
        <dbReference type="ARBA" id="ARBA00023136"/>
    </source>
</evidence>
<evidence type="ECO:0000256" key="3">
    <source>
        <dbReference type="ARBA" id="ARBA00022989"/>
    </source>
</evidence>
<dbReference type="Pfam" id="PF06813">
    <property type="entry name" value="Nodulin-like"/>
    <property type="match status" value="1"/>
</dbReference>
<dbReference type="Gene3D" id="1.20.1250.20">
    <property type="entry name" value="MFS general substrate transporter like domains"/>
    <property type="match status" value="1"/>
</dbReference>
<feature type="transmembrane region" description="Helical" evidence="6">
    <location>
        <begin position="463"/>
        <end position="483"/>
    </location>
</feature>
<feature type="transmembrane region" description="Helical" evidence="6">
    <location>
        <begin position="365"/>
        <end position="383"/>
    </location>
</feature>
<dbReference type="Pfam" id="PF23262">
    <property type="entry name" value="NFD4_C"/>
    <property type="match status" value="1"/>
</dbReference>
<organism evidence="9 10">
    <name type="scientific">Anisodus acutangulus</name>
    <dbReference type="NCBI Taxonomy" id="402998"/>
    <lineage>
        <taxon>Eukaryota</taxon>
        <taxon>Viridiplantae</taxon>
        <taxon>Streptophyta</taxon>
        <taxon>Embryophyta</taxon>
        <taxon>Tracheophyta</taxon>
        <taxon>Spermatophyta</taxon>
        <taxon>Magnoliopsida</taxon>
        <taxon>eudicotyledons</taxon>
        <taxon>Gunneridae</taxon>
        <taxon>Pentapetalae</taxon>
        <taxon>asterids</taxon>
        <taxon>lamiids</taxon>
        <taxon>Solanales</taxon>
        <taxon>Solanaceae</taxon>
        <taxon>Solanoideae</taxon>
        <taxon>Hyoscyameae</taxon>
        <taxon>Anisodus</taxon>
    </lineage>
</organism>
<keyword evidence="3 6" id="KW-1133">Transmembrane helix</keyword>
<evidence type="ECO:0000256" key="6">
    <source>
        <dbReference type="SAM" id="Phobius"/>
    </source>
</evidence>
<dbReference type="InterPro" id="IPR010658">
    <property type="entry name" value="Nodulin-like"/>
</dbReference>
<sequence length="557" mass="61527">MTTDFSSNNWGKNSSPHNIILNGRWFTVFTSILILSVSGGTYLFGLYSQHVKSSLGYDQTTLNLLSFFKDVGANVGIIAGLINEVCPPWVVLLIGSVMNFSGYIYLWLAVNGDEFVKPHVWQMCLCLMIGANSQTFTNTGALVTCVKNFPESRGIVIGLLKGFVGLSGAIITQLFHAIYGNNAKSLVLLIAWLPPFVCCSLLKHVRVMRGICRQENEVKIFYQLLYISLSLAGFLLMITIFQSRVAFSLVEYRVSSCIMLILLFAPIVIVIREELKLGKGRKQVLDDSFPLKGLEQGKVPSRNQGKGVLWYKNVFKPPERGEDYTILQALLSIDMLILFITTIFGAGGTLTAIDNIGQIGKALGYPNTSIATFTSLVSIWGYLGRVVSGFVSEIFLTKYKVPRPLMLTFVLLLSCFGHILIAMGIPSVLDIALAILGFCFGAMAPLIFSIISELFGLKHYATLLNFGGAASPIGAYVFNVRLVGHFYDKEALKQMEALGLYMKPGDHLTCIGIECYRSSFLIIAAASFVGCIVSYILVLRTRKFYKGDIYKKFREQA</sequence>
<feature type="domain" description="Nodulin-like" evidence="7">
    <location>
        <begin position="24"/>
        <end position="271"/>
    </location>
</feature>
<evidence type="ECO:0000256" key="1">
    <source>
        <dbReference type="ARBA" id="ARBA00004141"/>
    </source>
</evidence>
<dbReference type="PANTHER" id="PTHR21576">
    <property type="entry name" value="UNCHARACTERIZED NODULIN-LIKE PROTEIN"/>
    <property type="match status" value="1"/>
</dbReference>
<feature type="transmembrane region" description="Helical" evidence="6">
    <location>
        <begin position="120"/>
        <end position="143"/>
    </location>
</feature>
<feature type="transmembrane region" description="Helical" evidence="6">
    <location>
        <begin position="155"/>
        <end position="179"/>
    </location>
</feature>
<evidence type="ECO:0000259" key="8">
    <source>
        <dbReference type="Pfam" id="PF23262"/>
    </source>
</evidence>
<name>A0A9Q1QYM9_9SOLA</name>
<dbReference type="InterPro" id="IPR056555">
    <property type="entry name" value="NFD4_C"/>
</dbReference>